<dbReference type="STRING" id="583356.Igag_0826"/>
<dbReference type="InterPro" id="IPR013785">
    <property type="entry name" value="Aldolase_TIM"/>
</dbReference>
<dbReference type="Proteomes" id="UP000001304">
    <property type="component" value="Chromosome"/>
</dbReference>
<dbReference type="PIRSF" id="PIRSF005956">
    <property type="entry name" value="BtpA"/>
    <property type="match status" value="1"/>
</dbReference>
<dbReference type="Pfam" id="PF03437">
    <property type="entry name" value="BtpA"/>
    <property type="match status" value="1"/>
</dbReference>
<protein>
    <submittedName>
        <fullName evidence="2">Photosystem I assembly BtpA</fullName>
    </submittedName>
</protein>
<dbReference type="SUPFAM" id="SSF51366">
    <property type="entry name" value="Ribulose-phoshate binding barrel"/>
    <property type="match status" value="1"/>
</dbReference>
<dbReference type="NCBIfam" id="TIGR00259">
    <property type="entry name" value="thylakoid_BtpA"/>
    <property type="match status" value="1"/>
</dbReference>
<dbReference type="PANTHER" id="PTHR21381:SF3">
    <property type="entry name" value="SGC REGION PROTEIN SGCQ-RELATED"/>
    <property type="match status" value="1"/>
</dbReference>
<dbReference type="AlphaFoldDB" id="E0STN3"/>
<proteinExistence type="inferred from homology"/>
<name>E0STN3_IGNAA</name>
<accession>E0STN3</accession>
<dbReference type="InterPro" id="IPR011060">
    <property type="entry name" value="RibuloseP-bd_barrel"/>
</dbReference>
<dbReference type="HOGENOM" id="CLU_075239_1_0_2"/>
<gene>
    <name evidence="2" type="ordered locus">Igag_0826</name>
</gene>
<dbReference type="Gene3D" id="3.20.20.70">
    <property type="entry name" value="Aldolase class I"/>
    <property type="match status" value="1"/>
</dbReference>
<dbReference type="BioCyc" id="IAGG583356:GHAH-815-MONOMER"/>
<evidence type="ECO:0000313" key="3">
    <source>
        <dbReference type="Proteomes" id="UP000001304"/>
    </source>
</evidence>
<dbReference type="InterPro" id="IPR005137">
    <property type="entry name" value="BtpA"/>
</dbReference>
<dbReference type="EMBL" id="CP002098">
    <property type="protein sequence ID" value="ADM27649.1"/>
    <property type="molecule type" value="Genomic_DNA"/>
</dbReference>
<sequence length="268" mass="29340">MFRDRFAIGVIHLPPLPYTYTRETPIEKLIEYSVRDARILEEAGFDGILIENFGDKPYQKRVTDPLALTAMAIAIHETAKSVSIPVGVNLLRNSGLEAYSIAIATRARFIRINAYVETLLTDSGIIEPETNNLRAVKLNYPGIKIFADILCKHGASLTYTNLLAIHGAEEALKIIILDAVERGGADYIVVTGGRTGEPPALELLKRISEISPTPIVIGSGTTPDNICKLIGYAHGVIVGSYIKIDGRAGNPVDIERAKRFIETLRSCR</sequence>
<dbReference type="KEGG" id="iag:Igag_0826"/>
<comment type="similarity">
    <text evidence="1">Belongs to the BtpA family.</text>
</comment>
<reference evidence="2 3" key="1">
    <citation type="journal article" date="2010" name="Stand. Genomic Sci.">
        <title>Complete genome sequence of Ignisphaera aggregans type strain (AQ1.S1).</title>
        <authorList>
            <person name="Goker M."/>
            <person name="Held B."/>
            <person name="Lapidus A."/>
            <person name="Nolan M."/>
            <person name="Spring S."/>
            <person name="Yasawong M."/>
            <person name="Lucas S."/>
            <person name="Glavina Del Rio T."/>
            <person name="Tice H."/>
            <person name="Cheng J.F."/>
            <person name="Goodwin L."/>
            <person name="Tapia R."/>
            <person name="Pitluck S."/>
            <person name="Liolios K."/>
            <person name="Ivanova N."/>
            <person name="Mavromatis K."/>
            <person name="Mikhailova N."/>
            <person name="Pati A."/>
            <person name="Chen A."/>
            <person name="Palaniappan K."/>
            <person name="Brambilla E."/>
            <person name="Land M."/>
            <person name="Hauser L."/>
            <person name="Chang Y.J."/>
            <person name="Jeffries C.D."/>
            <person name="Brettin T."/>
            <person name="Detter J.C."/>
            <person name="Han C."/>
            <person name="Rohde M."/>
            <person name="Sikorski J."/>
            <person name="Woyke T."/>
            <person name="Bristow J."/>
            <person name="Eisen J.A."/>
            <person name="Markowitz V."/>
            <person name="Hugenholtz P."/>
            <person name="Kyrpides N.C."/>
            <person name="Klenk H.P."/>
        </authorList>
    </citation>
    <scope>NUCLEOTIDE SEQUENCE [LARGE SCALE GENOMIC DNA]</scope>
    <source>
        <strain evidence="3">DSM 17230 / JCM 13409 / AQ1.S1</strain>
    </source>
</reference>
<organism evidence="2 3">
    <name type="scientific">Ignisphaera aggregans (strain DSM 17230 / JCM 13409 / AQ1.S1)</name>
    <dbReference type="NCBI Taxonomy" id="583356"/>
    <lineage>
        <taxon>Archaea</taxon>
        <taxon>Thermoproteota</taxon>
        <taxon>Thermoprotei</taxon>
        <taxon>Desulfurococcales</taxon>
        <taxon>Desulfurococcaceae</taxon>
        <taxon>Ignisphaera</taxon>
    </lineage>
</organism>
<evidence type="ECO:0000313" key="2">
    <source>
        <dbReference type="EMBL" id="ADM27649.1"/>
    </source>
</evidence>
<dbReference type="PANTHER" id="PTHR21381">
    <property type="entry name" value="ZGC:162297"/>
    <property type="match status" value="1"/>
</dbReference>
<evidence type="ECO:0000256" key="1">
    <source>
        <dbReference type="ARBA" id="ARBA00006007"/>
    </source>
</evidence>
<keyword evidence="3" id="KW-1185">Reference proteome</keyword>